<dbReference type="SMART" id="SM00091">
    <property type="entry name" value="PAS"/>
    <property type="match status" value="4"/>
</dbReference>
<dbReference type="Proteomes" id="UP000232883">
    <property type="component" value="Chromosome"/>
</dbReference>
<dbReference type="SUPFAM" id="SSF55781">
    <property type="entry name" value="GAF domain-like"/>
    <property type="match status" value="2"/>
</dbReference>
<dbReference type="InterPro" id="IPR001610">
    <property type="entry name" value="PAC"/>
</dbReference>
<dbReference type="Pfam" id="PF13426">
    <property type="entry name" value="PAS_9"/>
    <property type="match status" value="1"/>
</dbReference>
<organism evidence="9 10">
    <name type="scientific">Spirosoma pollinicola</name>
    <dbReference type="NCBI Taxonomy" id="2057025"/>
    <lineage>
        <taxon>Bacteria</taxon>
        <taxon>Pseudomonadati</taxon>
        <taxon>Bacteroidota</taxon>
        <taxon>Cytophagia</taxon>
        <taxon>Cytophagales</taxon>
        <taxon>Cytophagaceae</taxon>
        <taxon>Spirosoma</taxon>
    </lineage>
</organism>
<dbReference type="Pfam" id="PF00512">
    <property type="entry name" value="HisKA"/>
    <property type="match status" value="1"/>
</dbReference>
<dbReference type="NCBIfam" id="TIGR00229">
    <property type="entry name" value="sensory_box"/>
    <property type="match status" value="3"/>
</dbReference>
<dbReference type="InterPro" id="IPR029016">
    <property type="entry name" value="GAF-like_dom_sf"/>
</dbReference>
<dbReference type="OrthoDB" id="9808408at2"/>
<dbReference type="FunFam" id="3.30.565.10:FF:000006">
    <property type="entry name" value="Sensor histidine kinase WalK"/>
    <property type="match status" value="1"/>
</dbReference>
<dbReference type="Pfam" id="PF02518">
    <property type="entry name" value="HATPase_c"/>
    <property type="match status" value="1"/>
</dbReference>
<dbReference type="AlphaFoldDB" id="A0A2K8YTX6"/>
<dbReference type="SMART" id="SM00065">
    <property type="entry name" value="GAF"/>
    <property type="match status" value="2"/>
</dbReference>
<dbReference type="InterPro" id="IPR013655">
    <property type="entry name" value="PAS_fold_3"/>
</dbReference>
<dbReference type="InterPro" id="IPR000014">
    <property type="entry name" value="PAS"/>
</dbReference>
<feature type="domain" description="PAC" evidence="8">
    <location>
        <begin position="580"/>
        <end position="632"/>
    </location>
</feature>
<dbReference type="RefSeq" id="WP_100986447.1">
    <property type="nucleotide sequence ID" value="NZ_CP025096.1"/>
</dbReference>
<evidence type="ECO:0000256" key="2">
    <source>
        <dbReference type="ARBA" id="ARBA00012438"/>
    </source>
</evidence>
<evidence type="ECO:0000259" key="6">
    <source>
        <dbReference type="PROSITE" id="PS50109"/>
    </source>
</evidence>
<feature type="domain" description="PAS" evidence="7">
    <location>
        <begin position="760"/>
        <end position="833"/>
    </location>
</feature>
<evidence type="ECO:0000313" key="9">
    <source>
        <dbReference type="EMBL" id="AUD01024.1"/>
    </source>
</evidence>
<protein>
    <recommendedName>
        <fullName evidence="2">histidine kinase</fullName>
        <ecNumber evidence="2">2.7.13.3</ecNumber>
    </recommendedName>
</protein>
<dbReference type="InterPro" id="IPR036890">
    <property type="entry name" value="HATPase_C_sf"/>
</dbReference>
<dbReference type="PROSITE" id="PS50112">
    <property type="entry name" value="PAS"/>
    <property type="match status" value="3"/>
</dbReference>
<dbReference type="Gene3D" id="1.10.287.130">
    <property type="match status" value="1"/>
</dbReference>
<keyword evidence="10" id="KW-1185">Reference proteome</keyword>
<keyword evidence="3" id="KW-0597">Phosphoprotein</keyword>
<comment type="catalytic activity">
    <reaction evidence="1">
        <text>ATP + protein L-histidine = ADP + protein N-phospho-L-histidine.</text>
        <dbReference type="EC" id="2.7.13.3"/>
    </reaction>
</comment>
<evidence type="ECO:0000256" key="5">
    <source>
        <dbReference type="ARBA" id="ARBA00022777"/>
    </source>
</evidence>
<dbReference type="SUPFAM" id="SSF47384">
    <property type="entry name" value="Homodimeric domain of signal transducing histidine kinase"/>
    <property type="match status" value="1"/>
</dbReference>
<dbReference type="Gene3D" id="3.30.450.40">
    <property type="match status" value="2"/>
</dbReference>
<dbReference type="PANTHER" id="PTHR43304:SF1">
    <property type="entry name" value="PAC DOMAIN-CONTAINING PROTEIN"/>
    <property type="match status" value="1"/>
</dbReference>
<dbReference type="InterPro" id="IPR013656">
    <property type="entry name" value="PAS_4"/>
</dbReference>
<dbReference type="InterPro" id="IPR004358">
    <property type="entry name" value="Sig_transdc_His_kin-like_C"/>
</dbReference>
<dbReference type="InterPro" id="IPR035965">
    <property type="entry name" value="PAS-like_dom_sf"/>
</dbReference>
<evidence type="ECO:0000313" key="10">
    <source>
        <dbReference type="Proteomes" id="UP000232883"/>
    </source>
</evidence>
<reference evidence="9 10" key="1">
    <citation type="submission" date="2017-11" db="EMBL/GenBank/DDBJ databases">
        <title>Taxonomic description and genome sequences of Spirosoma HA7 sp. nov., isolated from pollen microhabitat of Corylus avellana.</title>
        <authorList>
            <person name="Ambika Manirajan B."/>
            <person name="Suarez C."/>
            <person name="Ratering S."/>
            <person name="Geissler-Plaum R."/>
            <person name="Cardinale M."/>
            <person name="Sylvia S."/>
        </authorList>
    </citation>
    <scope>NUCLEOTIDE SEQUENCE [LARGE SCALE GENOMIC DNA]</scope>
    <source>
        <strain evidence="9 10">HA7</strain>
    </source>
</reference>
<evidence type="ECO:0000256" key="4">
    <source>
        <dbReference type="ARBA" id="ARBA00022679"/>
    </source>
</evidence>
<evidence type="ECO:0000256" key="3">
    <source>
        <dbReference type="ARBA" id="ARBA00022553"/>
    </source>
</evidence>
<keyword evidence="5" id="KW-0418">Kinase</keyword>
<feature type="domain" description="Histidine kinase" evidence="6">
    <location>
        <begin position="905"/>
        <end position="1121"/>
    </location>
</feature>
<dbReference type="CDD" id="cd00075">
    <property type="entry name" value="HATPase"/>
    <property type="match status" value="1"/>
</dbReference>
<dbReference type="EMBL" id="CP025096">
    <property type="protein sequence ID" value="AUD01024.1"/>
    <property type="molecule type" value="Genomic_DNA"/>
</dbReference>
<feature type="domain" description="PAC" evidence="8">
    <location>
        <begin position="835"/>
        <end position="887"/>
    </location>
</feature>
<dbReference type="SMART" id="SM00086">
    <property type="entry name" value="PAC"/>
    <property type="match status" value="3"/>
</dbReference>
<gene>
    <name evidence="9" type="ORF">CWM47_03810</name>
</gene>
<dbReference type="InterPro" id="IPR003018">
    <property type="entry name" value="GAF"/>
</dbReference>
<dbReference type="InterPro" id="IPR005467">
    <property type="entry name" value="His_kinase_dom"/>
</dbReference>
<dbReference type="Gene3D" id="2.10.70.100">
    <property type="match status" value="1"/>
</dbReference>
<keyword evidence="4" id="KW-0808">Transferase</keyword>
<feature type="domain" description="PAS" evidence="7">
    <location>
        <begin position="494"/>
        <end position="550"/>
    </location>
</feature>
<dbReference type="InterPro" id="IPR036097">
    <property type="entry name" value="HisK_dim/P_sf"/>
</dbReference>
<feature type="domain" description="PAC" evidence="8">
    <location>
        <begin position="707"/>
        <end position="759"/>
    </location>
</feature>
<dbReference type="Pfam" id="PF13185">
    <property type="entry name" value="GAF_2"/>
    <property type="match status" value="1"/>
</dbReference>
<evidence type="ECO:0000259" key="8">
    <source>
        <dbReference type="PROSITE" id="PS50113"/>
    </source>
</evidence>
<dbReference type="PANTHER" id="PTHR43304">
    <property type="entry name" value="PHYTOCHROME-LIKE PROTEIN CPH1"/>
    <property type="match status" value="1"/>
</dbReference>
<dbReference type="SUPFAM" id="SSF55785">
    <property type="entry name" value="PYP-like sensor domain (PAS domain)"/>
    <property type="match status" value="4"/>
</dbReference>
<evidence type="ECO:0000259" key="7">
    <source>
        <dbReference type="PROSITE" id="PS50112"/>
    </source>
</evidence>
<dbReference type="SUPFAM" id="SSF55874">
    <property type="entry name" value="ATPase domain of HSP90 chaperone/DNA topoisomerase II/histidine kinase"/>
    <property type="match status" value="1"/>
</dbReference>
<name>A0A2K8YTX6_9BACT</name>
<dbReference type="KEGG" id="spir:CWM47_03810"/>
<dbReference type="GO" id="GO:0000155">
    <property type="term" value="F:phosphorelay sensor kinase activity"/>
    <property type="evidence" value="ECO:0007669"/>
    <property type="project" value="InterPro"/>
</dbReference>
<dbReference type="Pfam" id="PF08448">
    <property type="entry name" value="PAS_4"/>
    <property type="match status" value="1"/>
</dbReference>
<accession>A0A2K8YTX6</accession>
<dbReference type="InterPro" id="IPR003661">
    <property type="entry name" value="HisK_dim/P_dom"/>
</dbReference>
<evidence type="ECO:0000256" key="1">
    <source>
        <dbReference type="ARBA" id="ARBA00000085"/>
    </source>
</evidence>
<dbReference type="InterPro" id="IPR052162">
    <property type="entry name" value="Sensor_kinase/Photoreceptor"/>
</dbReference>
<dbReference type="PROSITE" id="PS50113">
    <property type="entry name" value="PAC"/>
    <property type="match status" value="3"/>
</dbReference>
<proteinExistence type="predicted"/>
<dbReference type="CDD" id="cd00130">
    <property type="entry name" value="PAS"/>
    <property type="match status" value="3"/>
</dbReference>
<dbReference type="EC" id="2.7.13.3" evidence="2"/>
<dbReference type="InterPro" id="IPR000700">
    <property type="entry name" value="PAS-assoc_C"/>
</dbReference>
<dbReference type="CDD" id="cd00082">
    <property type="entry name" value="HisKA"/>
    <property type="match status" value="1"/>
</dbReference>
<dbReference type="PROSITE" id="PS50109">
    <property type="entry name" value="HIS_KIN"/>
    <property type="match status" value="1"/>
</dbReference>
<dbReference type="Gene3D" id="3.30.565.10">
    <property type="entry name" value="Histidine kinase-like ATPase, C-terminal domain"/>
    <property type="match status" value="1"/>
</dbReference>
<feature type="domain" description="PAS" evidence="7">
    <location>
        <begin position="633"/>
        <end position="705"/>
    </location>
</feature>
<dbReference type="SMART" id="SM00388">
    <property type="entry name" value="HisKA"/>
    <property type="match status" value="1"/>
</dbReference>
<dbReference type="InterPro" id="IPR003594">
    <property type="entry name" value="HATPase_dom"/>
</dbReference>
<dbReference type="Gene3D" id="3.30.450.20">
    <property type="entry name" value="PAS domain"/>
    <property type="match status" value="4"/>
</dbReference>
<sequence length="1133" mass="128500">MNQDRNLFKLGIDNYLQGIAIVKPVSCTGSEITGFCCQYVNPAFARILAKSTNQLIGQPIGKLFSNETDTELINELQYVYQTGEPRQWLHYDQGRCLGMALLRVDEQVMISLQDVSEQKRVEHDLKRRLEMEAISSRILHKLLNLDDYQLDNTIVDALEQVGLHIGAGRASVFLYSDDYQRGSCNYEWCAPTMPSQKSAIQQVPVTQFGWTYRQVEQGKLIHVTVDQLPPEAGQEKAILTKALIYSMTLVPLVHQGKVQGFIGFYTVKETHTWDNHDVSLLETLATLLTSLLQRLKKETAFVRANQRLEGLNEIDKALLSYRLNNQSPLSIAMKYLQFMVPFDRLTILRLDADATITTVHYTVTDGTMTVCSDETTVLSIPGFQDQFPQPDDLFDYPDLQIHAGGLSDTLDLYTQGFRSALLIPLFYKQECIGAFLMASISPYFFTEEYSQIARELTGSLSMVLYQQQLTEQINHQTNQLTQQIDDRKREISQLSNLHKAILKHAGQAIISTNHEGIIQTANQACAELLGFEIEELIGRTTRFERDSPESPLKFVTYKPDDPTCPPLNNNLDELTAQGYFICECDVVGLFGQRIPALLTTSSLHDEDGILLGYVGIATDISALKTVEARLHSTNQRLELATQAACQGIWEVDMETNLLSWDDRVWEIYGMEPSQTPVEFPDFLALIHPDDLPDFMDRFQHDLDSGSIANVTRIIRPDGAVRYVQAIGHVIYDRQGKPIRQIGIIWDITAQKEAERAIQESEQRFREIAENVDELFWVHQADPFKLLYVNPAFERLWHMNPHSPEKKLSSLLKIIEPEDHTAVLALIDQYKAGQEGQLYFRLIITNQPIRWLFVRTFIIRDASGKVIRHIGIANDVTIHKEKELILEKALLREQDLNQLKSQFVSTASHEFRTPLATIQSSADLIKLYLDMPFENSSIQVKKHLAVIDRQIEQFNILLTDILTIGTIESGNVKFKPTWVDIKSVCQEIITTHFSQSNQDSVQLVQEGTPHPVFLDEKLIRNVLVNLLSNAVKFSNTRPCLRICFEHDRLLLEVKDEGIGIPAKDISNLFQAFYRASNTNAIPGTGLGLVITRQFIDLHKGHLDIQSVEKKGTTCTVTLPIKQAYEVEVTSVVHA</sequence>
<dbReference type="SMART" id="SM00387">
    <property type="entry name" value="HATPase_c"/>
    <property type="match status" value="1"/>
</dbReference>
<dbReference type="Pfam" id="PF08447">
    <property type="entry name" value="PAS_3"/>
    <property type="match status" value="2"/>
</dbReference>
<dbReference type="PRINTS" id="PR00344">
    <property type="entry name" value="BCTRLSENSOR"/>
</dbReference>